<feature type="binding site" evidence="13">
    <location>
        <position position="10"/>
    </location>
    <ligand>
        <name>Mg(2+)</name>
        <dbReference type="ChEBI" id="CHEBI:18420"/>
        <label>1</label>
    </ligand>
</feature>
<evidence type="ECO:0000313" key="16">
    <source>
        <dbReference type="Proteomes" id="UP000178288"/>
    </source>
</evidence>
<dbReference type="EMBL" id="MHWV01000015">
    <property type="protein sequence ID" value="OHB13979.1"/>
    <property type="molecule type" value="Genomic_DNA"/>
</dbReference>
<keyword evidence="9 13" id="KW-0238">DNA-binding</keyword>
<dbReference type="Pfam" id="PF02075">
    <property type="entry name" value="RuvC"/>
    <property type="match status" value="1"/>
</dbReference>
<evidence type="ECO:0000256" key="2">
    <source>
        <dbReference type="ARBA" id="ARBA00022490"/>
    </source>
</evidence>
<comment type="function">
    <text evidence="13">The RuvA-RuvB-RuvC complex processes Holliday junction (HJ) DNA during genetic recombination and DNA repair. Endonuclease that resolves HJ intermediates. Cleaves cruciform DNA by making single-stranded nicks across the HJ at symmetrical positions within the homologous arms, yielding a 5'-phosphate and a 3'-hydroxyl group; requires a central core of homology in the junction. The consensus cleavage sequence is 5'-(A/T)TT(C/G)-3'. Cleavage occurs on the 3'-side of the TT dinucleotide at the point of strand exchange. HJ branch migration catalyzed by RuvA-RuvB allows RuvC to scan DNA until it finds its consensus sequence, where it cleaves and resolves the cruciform DNA.</text>
</comment>
<dbReference type="GO" id="GO:0000287">
    <property type="term" value="F:magnesium ion binding"/>
    <property type="evidence" value="ECO:0007669"/>
    <property type="project" value="UniProtKB-UniRule"/>
</dbReference>
<dbReference type="NCBIfam" id="TIGR00228">
    <property type="entry name" value="ruvC"/>
    <property type="match status" value="1"/>
</dbReference>
<comment type="cofactor">
    <cofactor evidence="13">
        <name>Mg(2+)</name>
        <dbReference type="ChEBI" id="CHEBI:18420"/>
    </cofactor>
    <text evidence="13">Binds 2 Mg(2+) ion per subunit.</text>
</comment>
<comment type="similarity">
    <text evidence="1 13">Belongs to the RuvC family.</text>
</comment>
<keyword evidence="2 13" id="KW-0963">Cytoplasm</keyword>
<dbReference type="GO" id="GO:0006281">
    <property type="term" value="P:DNA repair"/>
    <property type="evidence" value="ECO:0007669"/>
    <property type="project" value="UniProtKB-UniRule"/>
</dbReference>
<comment type="subcellular location">
    <subcellularLocation>
        <location evidence="13">Cytoplasm</location>
    </subcellularLocation>
</comment>
<accession>A0A1G2UX65</accession>
<organism evidence="15 16">
    <name type="scientific">Candidatus Zambryskibacteria bacterium RIFCSPLOWO2_12_FULL_45_14</name>
    <dbReference type="NCBI Taxonomy" id="1802778"/>
    <lineage>
        <taxon>Bacteria</taxon>
        <taxon>Candidatus Zambryskiibacteriota</taxon>
    </lineage>
</organism>
<proteinExistence type="inferred from homology"/>
<dbReference type="InterPro" id="IPR012337">
    <property type="entry name" value="RNaseH-like_sf"/>
</dbReference>
<evidence type="ECO:0000256" key="12">
    <source>
        <dbReference type="ARBA" id="ARBA00029354"/>
    </source>
</evidence>
<feature type="binding site" evidence="13">
    <location>
        <position position="69"/>
    </location>
    <ligand>
        <name>Mg(2+)</name>
        <dbReference type="ChEBI" id="CHEBI:18420"/>
        <label>2</label>
    </ligand>
</feature>
<feature type="active site" evidence="13">
    <location>
        <position position="144"/>
    </location>
</feature>
<feature type="active site" evidence="13">
    <location>
        <position position="69"/>
    </location>
</feature>
<evidence type="ECO:0000256" key="3">
    <source>
        <dbReference type="ARBA" id="ARBA00022722"/>
    </source>
</evidence>
<keyword evidence="10 13" id="KW-0233">DNA recombination</keyword>
<sequence length="161" mass="17775">MQSSIVLAIDPGFDRVGIAVLSQKDRTTLLHSECFKTSVKESRGKRLLAIGSRVKDTIKKWKPRDLAVETLFFNTNITSAIGVAEARGIIIYEATRAGLEVFEYGPQTVKIGVTGYGKADKIQMETMVRKLVNLPKQSSRRLDDEIDAIALGITHLASKKL</sequence>
<dbReference type="GO" id="GO:0008821">
    <property type="term" value="F:crossover junction DNA endonuclease activity"/>
    <property type="evidence" value="ECO:0007669"/>
    <property type="project" value="UniProtKB-UniRule"/>
</dbReference>
<dbReference type="GO" id="GO:0003677">
    <property type="term" value="F:DNA binding"/>
    <property type="evidence" value="ECO:0007669"/>
    <property type="project" value="UniProtKB-KW"/>
</dbReference>
<keyword evidence="3 13" id="KW-0540">Nuclease</keyword>
<dbReference type="GO" id="GO:0006310">
    <property type="term" value="P:DNA recombination"/>
    <property type="evidence" value="ECO:0007669"/>
    <property type="project" value="UniProtKB-UniRule"/>
</dbReference>
<feature type="active site" evidence="13">
    <location>
        <position position="10"/>
    </location>
</feature>
<dbReference type="AlphaFoldDB" id="A0A1G2UX65"/>
<evidence type="ECO:0000313" key="15">
    <source>
        <dbReference type="EMBL" id="OHB13979.1"/>
    </source>
</evidence>
<gene>
    <name evidence="13" type="primary">ruvC</name>
    <name evidence="15" type="ORF">A3G05_00920</name>
</gene>
<keyword evidence="6 13" id="KW-0227">DNA damage</keyword>
<dbReference type="EC" id="3.1.21.10" evidence="13 14"/>
<dbReference type="CDD" id="cd16962">
    <property type="entry name" value="RuvC"/>
    <property type="match status" value="1"/>
</dbReference>
<name>A0A1G2UX65_9BACT</name>
<evidence type="ECO:0000256" key="6">
    <source>
        <dbReference type="ARBA" id="ARBA00022763"/>
    </source>
</evidence>
<dbReference type="InterPro" id="IPR002176">
    <property type="entry name" value="X-over_junc_endoDNase_RuvC"/>
</dbReference>
<keyword evidence="11 13" id="KW-0234">DNA repair</keyword>
<evidence type="ECO:0000256" key="13">
    <source>
        <dbReference type="HAMAP-Rule" id="MF_00034"/>
    </source>
</evidence>
<dbReference type="PANTHER" id="PTHR30194">
    <property type="entry name" value="CROSSOVER JUNCTION ENDODEOXYRIBONUCLEASE RUVC"/>
    <property type="match status" value="1"/>
</dbReference>
<dbReference type="PANTHER" id="PTHR30194:SF3">
    <property type="entry name" value="CROSSOVER JUNCTION ENDODEOXYRIBONUCLEASE RUVC"/>
    <property type="match status" value="1"/>
</dbReference>
<evidence type="ECO:0000256" key="5">
    <source>
        <dbReference type="ARBA" id="ARBA00022759"/>
    </source>
</evidence>
<comment type="subunit">
    <text evidence="13">Homodimer which binds Holliday junction (HJ) DNA. The HJ becomes 2-fold symmetrical on binding to RuvC with unstacked arms; it has a different conformation from HJ DNA in complex with RuvA. In the full resolvosome a probable DNA-RuvA(4)-RuvB(12)-RuvC(2) complex forms which resolves the HJ.</text>
</comment>
<dbReference type="GO" id="GO:0005737">
    <property type="term" value="C:cytoplasm"/>
    <property type="evidence" value="ECO:0007669"/>
    <property type="project" value="UniProtKB-SubCell"/>
</dbReference>
<dbReference type="HAMAP" id="MF_00034">
    <property type="entry name" value="RuvC"/>
    <property type="match status" value="1"/>
</dbReference>
<reference evidence="15 16" key="1">
    <citation type="journal article" date="2016" name="Nat. Commun.">
        <title>Thousands of microbial genomes shed light on interconnected biogeochemical processes in an aquifer system.</title>
        <authorList>
            <person name="Anantharaman K."/>
            <person name="Brown C.T."/>
            <person name="Hug L.A."/>
            <person name="Sharon I."/>
            <person name="Castelle C.J."/>
            <person name="Probst A.J."/>
            <person name="Thomas B.C."/>
            <person name="Singh A."/>
            <person name="Wilkins M.J."/>
            <person name="Karaoz U."/>
            <person name="Brodie E.L."/>
            <person name="Williams K.H."/>
            <person name="Hubbard S.S."/>
            <person name="Banfield J.F."/>
        </authorList>
    </citation>
    <scope>NUCLEOTIDE SEQUENCE [LARGE SCALE GENOMIC DNA]</scope>
</reference>
<evidence type="ECO:0000256" key="9">
    <source>
        <dbReference type="ARBA" id="ARBA00023125"/>
    </source>
</evidence>
<keyword evidence="4 13" id="KW-0479">Metal-binding</keyword>
<dbReference type="SUPFAM" id="SSF53098">
    <property type="entry name" value="Ribonuclease H-like"/>
    <property type="match status" value="1"/>
</dbReference>
<evidence type="ECO:0000256" key="7">
    <source>
        <dbReference type="ARBA" id="ARBA00022801"/>
    </source>
</evidence>
<keyword evidence="5 13" id="KW-0255">Endonuclease</keyword>
<protein>
    <recommendedName>
        <fullName evidence="13 14">Crossover junction endodeoxyribonuclease RuvC</fullName>
        <ecNumber evidence="13 14">3.1.21.10</ecNumber>
    </recommendedName>
    <alternativeName>
        <fullName evidence="13">Holliday junction nuclease RuvC</fullName>
    </alternativeName>
    <alternativeName>
        <fullName evidence="13">Holliday junction resolvase RuvC</fullName>
    </alternativeName>
</protein>
<evidence type="ECO:0000256" key="10">
    <source>
        <dbReference type="ARBA" id="ARBA00023172"/>
    </source>
</evidence>
<evidence type="ECO:0000256" key="8">
    <source>
        <dbReference type="ARBA" id="ARBA00022842"/>
    </source>
</evidence>
<evidence type="ECO:0000256" key="11">
    <source>
        <dbReference type="ARBA" id="ARBA00023204"/>
    </source>
</evidence>
<dbReference type="PRINTS" id="PR00696">
    <property type="entry name" value="RSOLVASERUVC"/>
</dbReference>
<keyword evidence="7 13" id="KW-0378">Hydrolase</keyword>
<feature type="binding site" evidence="13">
    <location>
        <position position="144"/>
    </location>
    <ligand>
        <name>Mg(2+)</name>
        <dbReference type="ChEBI" id="CHEBI:18420"/>
        <label>1</label>
    </ligand>
</feature>
<comment type="catalytic activity">
    <reaction evidence="12 13">
        <text>Endonucleolytic cleavage at a junction such as a reciprocal single-stranded crossover between two homologous DNA duplexes (Holliday junction).</text>
        <dbReference type="EC" id="3.1.21.10"/>
    </reaction>
</comment>
<evidence type="ECO:0000256" key="14">
    <source>
        <dbReference type="NCBIfam" id="TIGR00228"/>
    </source>
</evidence>
<dbReference type="FunFam" id="3.30.420.10:FF:000002">
    <property type="entry name" value="Crossover junction endodeoxyribonuclease RuvC"/>
    <property type="match status" value="1"/>
</dbReference>
<evidence type="ECO:0000256" key="1">
    <source>
        <dbReference type="ARBA" id="ARBA00009518"/>
    </source>
</evidence>
<dbReference type="InterPro" id="IPR036397">
    <property type="entry name" value="RNaseH_sf"/>
</dbReference>
<evidence type="ECO:0000256" key="4">
    <source>
        <dbReference type="ARBA" id="ARBA00022723"/>
    </source>
</evidence>
<comment type="caution">
    <text evidence="15">The sequence shown here is derived from an EMBL/GenBank/DDBJ whole genome shotgun (WGS) entry which is preliminary data.</text>
</comment>
<keyword evidence="8 13" id="KW-0460">Magnesium</keyword>
<dbReference type="GO" id="GO:0048476">
    <property type="term" value="C:Holliday junction resolvase complex"/>
    <property type="evidence" value="ECO:0007669"/>
    <property type="project" value="UniProtKB-UniRule"/>
</dbReference>
<dbReference type="Proteomes" id="UP000178288">
    <property type="component" value="Unassembled WGS sequence"/>
</dbReference>
<dbReference type="Gene3D" id="3.30.420.10">
    <property type="entry name" value="Ribonuclease H-like superfamily/Ribonuclease H"/>
    <property type="match status" value="1"/>
</dbReference>